<organism evidence="3 4">
    <name type="scientific">Salinisphaera dokdonensis CL-ES53</name>
    <dbReference type="NCBI Taxonomy" id="1304272"/>
    <lineage>
        <taxon>Bacteria</taxon>
        <taxon>Pseudomonadati</taxon>
        <taxon>Pseudomonadota</taxon>
        <taxon>Gammaproteobacteria</taxon>
        <taxon>Salinisphaerales</taxon>
        <taxon>Salinisphaeraceae</taxon>
        <taxon>Salinisphaera</taxon>
    </lineage>
</organism>
<dbReference type="RefSeq" id="WP_353111850.1">
    <property type="nucleotide sequence ID" value="NZ_APND01000004.1"/>
</dbReference>
<evidence type="ECO:0000259" key="1">
    <source>
        <dbReference type="Pfam" id="PF09722"/>
    </source>
</evidence>
<keyword evidence="4" id="KW-1185">Reference proteome</keyword>
<dbReference type="Proteomes" id="UP001460888">
    <property type="component" value="Unassembled WGS sequence"/>
</dbReference>
<dbReference type="InterPro" id="IPR024467">
    <property type="entry name" value="Xre/MbcA/ParS-like_toxin-bd"/>
</dbReference>
<dbReference type="NCBIfam" id="TIGR02293">
    <property type="entry name" value="TAS_TIGR02293"/>
    <property type="match status" value="1"/>
</dbReference>
<comment type="caution">
    <text evidence="3">The sequence shown here is derived from an EMBL/GenBank/DDBJ whole genome shotgun (WGS) entry which is preliminary data.</text>
</comment>
<dbReference type="InterPro" id="IPR046847">
    <property type="entry name" value="Xre-like_HTH"/>
</dbReference>
<name>A0ABV2B396_9GAMM</name>
<protein>
    <recommendedName>
        <fullName evidence="5">Antitoxin</fullName>
    </recommendedName>
</protein>
<gene>
    <name evidence="3" type="ORF">SADO_12268</name>
</gene>
<sequence length="142" mass="16190">MEDVTAVERVLGLEHSERSSVLLMAERIQRGFPVNTLMRLQRAVAPEDKGFVYRIVARPTLQRRRKMRQPLNPHDSEKAYRVARAWTAAVRVYQDDETARAFLERKHPLLDDQAPMTVAMQNSAGLEAVEDLLGRLEHGSAL</sequence>
<dbReference type="InterPro" id="IPR011979">
    <property type="entry name" value="Antitox_Xre"/>
</dbReference>
<dbReference type="EMBL" id="APND01000004">
    <property type="protein sequence ID" value="MES1930027.1"/>
    <property type="molecule type" value="Genomic_DNA"/>
</dbReference>
<dbReference type="Pfam" id="PF09722">
    <property type="entry name" value="Xre_MbcA_ParS_C"/>
    <property type="match status" value="1"/>
</dbReference>
<accession>A0ABV2B396</accession>
<dbReference type="Pfam" id="PF20432">
    <property type="entry name" value="Xre-like-HTH"/>
    <property type="match status" value="1"/>
</dbReference>
<evidence type="ECO:0008006" key="5">
    <source>
        <dbReference type="Google" id="ProtNLM"/>
    </source>
</evidence>
<reference evidence="3 4" key="1">
    <citation type="submission" date="2013-03" db="EMBL/GenBank/DDBJ databases">
        <title>Salinisphaera dokdonensis CL-ES53 Genome Sequencing.</title>
        <authorList>
            <person name="Li C."/>
            <person name="Lai Q."/>
            <person name="Shao Z."/>
        </authorList>
    </citation>
    <scope>NUCLEOTIDE SEQUENCE [LARGE SCALE GENOMIC DNA]</scope>
    <source>
        <strain evidence="3 4">CL-ES53</strain>
    </source>
</reference>
<proteinExistence type="predicted"/>
<evidence type="ECO:0000313" key="3">
    <source>
        <dbReference type="EMBL" id="MES1930027.1"/>
    </source>
</evidence>
<feature type="domain" description="Antitoxin Xre-like helix-turn-helix" evidence="2">
    <location>
        <begin position="25"/>
        <end position="84"/>
    </location>
</feature>
<evidence type="ECO:0000259" key="2">
    <source>
        <dbReference type="Pfam" id="PF20432"/>
    </source>
</evidence>
<feature type="domain" description="Antitoxin Xre/MbcA/ParS-like toxin-binding" evidence="1">
    <location>
        <begin position="88"/>
        <end position="139"/>
    </location>
</feature>
<evidence type="ECO:0000313" key="4">
    <source>
        <dbReference type="Proteomes" id="UP001460888"/>
    </source>
</evidence>